<evidence type="ECO:0000313" key="1">
    <source>
        <dbReference type="EMBL" id="GHE05230.1"/>
    </source>
</evidence>
<dbReference type="AlphaFoldDB" id="A0AAN4UU54"/>
<reference evidence="2 3" key="2">
    <citation type="submission" date="2016-10" db="EMBL/GenBank/DDBJ databases">
        <authorList>
            <person name="Varghese N."/>
            <person name="Submissions S."/>
        </authorList>
    </citation>
    <scope>NUCLEOTIDE SEQUENCE [LARGE SCALE GENOMIC DNA]</scope>
    <source>
        <strain evidence="2 3">DSM 24802</strain>
    </source>
</reference>
<comment type="caution">
    <text evidence="1">The sequence shown here is derived from an EMBL/GenBank/DDBJ whole genome shotgun (WGS) entry which is preliminary data.</text>
</comment>
<evidence type="ECO:0000313" key="4">
    <source>
        <dbReference type="Proteomes" id="UP000634647"/>
    </source>
</evidence>
<dbReference type="Proteomes" id="UP000199541">
    <property type="component" value="Unassembled WGS sequence"/>
</dbReference>
<accession>A0AAN4UU54</accession>
<evidence type="ECO:0000313" key="2">
    <source>
        <dbReference type="EMBL" id="SDX68371.1"/>
    </source>
</evidence>
<protein>
    <recommendedName>
        <fullName evidence="5">ParB/Sulfiredoxin domain-containing protein</fullName>
    </recommendedName>
</protein>
<dbReference type="EMBL" id="FNOB01000024">
    <property type="protein sequence ID" value="SDX68371.1"/>
    <property type="molecule type" value="Genomic_DNA"/>
</dbReference>
<sequence length="150" mass="16531">MAQNKVDLETSLVASELRDKLFRVDPRGLTSTGLPQKKLTEKYVARIVEGLIAVGVCTPILVDDKAGIFTGHGLVAAANVMRLDDIPALNSRELTSDEWEIYIFSARRFFDISGLGETAFKREMQHILEVFALWQAAQDKYANAEGSSAA</sequence>
<reference evidence="1" key="1">
    <citation type="journal article" date="2014" name="Int. J. Syst. Evol. Microbiol.">
        <title>Complete genome sequence of Corynebacterium casei LMG S-19264T (=DSM 44701T), isolated from a smear-ripened cheese.</title>
        <authorList>
            <consortium name="US DOE Joint Genome Institute (JGI-PGF)"/>
            <person name="Walter F."/>
            <person name="Albersmeier A."/>
            <person name="Kalinowski J."/>
            <person name="Ruckert C."/>
        </authorList>
    </citation>
    <scope>NUCLEOTIDE SEQUENCE</scope>
    <source>
        <strain evidence="1">CGMCC 1.10859</strain>
    </source>
</reference>
<evidence type="ECO:0000313" key="3">
    <source>
        <dbReference type="Proteomes" id="UP000199541"/>
    </source>
</evidence>
<dbReference type="Proteomes" id="UP000634647">
    <property type="component" value="Unassembled WGS sequence"/>
</dbReference>
<reference evidence="1" key="3">
    <citation type="submission" date="2023-06" db="EMBL/GenBank/DDBJ databases">
        <authorList>
            <person name="Sun Q."/>
            <person name="Zhou Y."/>
        </authorList>
    </citation>
    <scope>NUCLEOTIDE SEQUENCE</scope>
    <source>
        <strain evidence="1">CGMCC 1.10859</strain>
    </source>
</reference>
<proteinExistence type="predicted"/>
<dbReference type="RefSeq" id="WP_143037571.1">
    <property type="nucleotide sequence ID" value="NZ_BNAB01000022.1"/>
</dbReference>
<gene>
    <name evidence="1" type="ORF">GCM10008024_35260</name>
    <name evidence="2" type="ORF">SAMN05444006_12417</name>
</gene>
<name>A0AAN4UU54_9RHOB</name>
<evidence type="ECO:0008006" key="5">
    <source>
        <dbReference type="Google" id="ProtNLM"/>
    </source>
</evidence>
<organism evidence="1 4">
    <name type="scientific">Allgaiera indica</name>
    <dbReference type="NCBI Taxonomy" id="765699"/>
    <lineage>
        <taxon>Bacteria</taxon>
        <taxon>Pseudomonadati</taxon>
        <taxon>Pseudomonadota</taxon>
        <taxon>Alphaproteobacteria</taxon>
        <taxon>Rhodobacterales</taxon>
        <taxon>Paracoccaceae</taxon>
        <taxon>Allgaiera</taxon>
    </lineage>
</organism>
<keyword evidence="3" id="KW-1185">Reference proteome</keyword>
<dbReference type="EMBL" id="BNAB01000022">
    <property type="protein sequence ID" value="GHE05230.1"/>
    <property type="molecule type" value="Genomic_DNA"/>
</dbReference>